<dbReference type="SUPFAM" id="SSF46785">
    <property type="entry name" value="Winged helix' DNA-binding domain"/>
    <property type="match status" value="1"/>
</dbReference>
<protein>
    <submittedName>
        <fullName evidence="5">Helix-turn-helix domain-containing GNAT family N-acetyltransferase</fullName>
    </submittedName>
</protein>
<dbReference type="Gene3D" id="3.40.630.30">
    <property type="match status" value="1"/>
</dbReference>
<reference evidence="6" key="1">
    <citation type="journal article" date="2019" name="Int. J. Syst. Evol. Microbiol.">
        <title>The Global Catalogue of Microorganisms (GCM) 10K type strain sequencing project: providing services to taxonomists for standard genome sequencing and annotation.</title>
        <authorList>
            <consortium name="The Broad Institute Genomics Platform"/>
            <consortium name="The Broad Institute Genome Sequencing Center for Infectious Disease"/>
            <person name="Wu L."/>
            <person name="Ma J."/>
        </authorList>
    </citation>
    <scope>NUCLEOTIDE SEQUENCE [LARGE SCALE GENOMIC DNA]</scope>
    <source>
        <strain evidence="6">CCUG 49018</strain>
    </source>
</reference>
<dbReference type="Pfam" id="PF00583">
    <property type="entry name" value="Acetyltransf_1"/>
    <property type="match status" value="1"/>
</dbReference>
<dbReference type="RefSeq" id="WP_013674540.1">
    <property type="nucleotide sequence ID" value="NZ_BAABKS010000005.1"/>
</dbReference>
<dbReference type="InterPro" id="IPR016181">
    <property type="entry name" value="Acyl_CoA_acyltransferase"/>
</dbReference>
<evidence type="ECO:0000259" key="3">
    <source>
        <dbReference type="PROSITE" id="PS50987"/>
    </source>
</evidence>
<evidence type="ECO:0000313" key="6">
    <source>
        <dbReference type="Proteomes" id="UP001597182"/>
    </source>
</evidence>
<dbReference type="PROSITE" id="PS50987">
    <property type="entry name" value="HTH_ARSR_2"/>
    <property type="match status" value="1"/>
</dbReference>
<sequence>MKLAAGARTELSISDVSTVSPGQLEAADAKVYAEWFACLADPTRVRLLHAVAAGGRQIPVGELAEQLGISQSTCSHHVRKLADVGFLTVRRDGTTSLVAVNPACCTGLPHAADAVMGLLAPRPCCPDDLPTDVTVRALAPTDWADVRRIYAEGIATGDATFETDVPERRELDRRWLPEHRWVAEIDGKVVGWTALAAASSRPVYAGVAESSIYVGDGHRGRGVGKALIHQQVCAADDAGLWTLQTAIFPENRASIALHHSAGYRTLGIRDRIGQHHGRWRDTIVLERRAA</sequence>
<organism evidence="5 6">
    <name type="scientific">Pseudonocardia benzenivorans</name>
    <dbReference type="NCBI Taxonomy" id="228005"/>
    <lineage>
        <taxon>Bacteria</taxon>
        <taxon>Bacillati</taxon>
        <taxon>Actinomycetota</taxon>
        <taxon>Actinomycetes</taxon>
        <taxon>Pseudonocardiales</taxon>
        <taxon>Pseudonocardiaceae</taxon>
        <taxon>Pseudonocardia</taxon>
    </lineage>
</organism>
<dbReference type="Gene3D" id="1.10.10.10">
    <property type="entry name" value="Winged helix-like DNA-binding domain superfamily/Winged helix DNA-binding domain"/>
    <property type="match status" value="1"/>
</dbReference>
<dbReference type="InterPro" id="IPR001845">
    <property type="entry name" value="HTH_ArsR_DNA-bd_dom"/>
</dbReference>
<gene>
    <name evidence="5" type="ORF">ACFQ34_21230</name>
</gene>
<accession>A0ABW3VN59</accession>
<dbReference type="Pfam" id="PF12840">
    <property type="entry name" value="HTH_20"/>
    <property type="match status" value="1"/>
</dbReference>
<comment type="caution">
    <text evidence="5">The sequence shown here is derived from an EMBL/GenBank/DDBJ whole genome shotgun (WGS) entry which is preliminary data.</text>
</comment>
<dbReference type="EMBL" id="JBHTMB010000173">
    <property type="protein sequence ID" value="MFD1235823.1"/>
    <property type="molecule type" value="Genomic_DNA"/>
</dbReference>
<dbReference type="InterPro" id="IPR036388">
    <property type="entry name" value="WH-like_DNA-bd_sf"/>
</dbReference>
<evidence type="ECO:0000313" key="5">
    <source>
        <dbReference type="EMBL" id="MFD1235823.1"/>
    </source>
</evidence>
<dbReference type="PANTHER" id="PTHR43072">
    <property type="entry name" value="N-ACETYLTRANSFERASE"/>
    <property type="match status" value="1"/>
</dbReference>
<name>A0ABW3VN59_9PSEU</name>
<dbReference type="PROSITE" id="PS51186">
    <property type="entry name" value="GNAT"/>
    <property type="match status" value="1"/>
</dbReference>
<dbReference type="PANTHER" id="PTHR43072:SF23">
    <property type="entry name" value="UPF0039 PROTEIN C11D3.02C"/>
    <property type="match status" value="1"/>
</dbReference>
<dbReference type="CDD" id="cd04301">
    <property type="entry name" value="NAT_SF"/>
    <property type="match status" value="1"/>
</dbReference>
<dbReference type="InterPro" id="IPR036390">
    <property type="entry name" value="WH_DNA-bd_sf"/>
</dbReference>
<keyword evidence="2" id="KW-0012">Acyltransferase</keyword>
<dbReference type="SUPFAM" id="SSF55729">
    <property type="entry name" value="Acyl-CoA N-acyltransferases (Nat)"/>
    <property type="match status" value="1"/>
</dbReference>
<dbReference type="PRINTS" id="PR00778">
    <property type="entry name" value="HTHARSR"/>
</dbReference>
<dbReference type="CDD" id="cd00090">
    <property type="entry name" value="HTH_ARSR"/>
    <property type="match status" value="1"/>
</dbReference>
<evidence type="ECO:0000256" key="1">
    <source>
        <dbReference type="ARBA" id="ARBA00022679"/>
    </source>
</evidence>
<dbReference type="InterPro" id="IPR000182">
    <property type="entry name" value="GNAT_dom"/>
</dbReference>
<evidence type="ECO:0000259" key="4">
    <source>
        <dbReference type="PROSITE" id="PS51186"/>
    </source>
</evidence>
<keyword evidence="6" id="KW-1185">Reference proteome</keyword>
<dbReference type="SMART" id="SM00418">
    <property type="entry name" value="HTH_ARSR"/>
    <property type="match status" value="1"/>
</dbReference>
<proteinExistence type="predicted"/>
<dbReference type="Proteomes" id="UP001597182">
    <property type="component" value="Unassembled WGS sequence"/>
</dbReference>
<feature type="domain" description="HTH arsR-type" evidence="3">
    <location>
        <begin position="24"/>
        <end position="126"/>
    </location>
</feature>
<dbReference type="InterPro" id="IPR011991">
    <property type="entry name" value="ArsR-like_HTH"/>
</dbReference>
<dbReference type="NCBIfam" id="NF033788">
    <property type="entry name" value="HTH_metalloreg"/>
    <property type="match status" value="1"/>
</dbReference>
<feature type="domain" description="N-acetyltransferase" evidence="4">
    <location>
        <begin position="133"/>
        <end position="284"/>
    </location>
</feature>
<keyword evidence="1" id="KW-0808">Transferase</keyword>
<evidence type="ECO:0000256" key="2">
    <source>
        <dbReference type="ARBA" id="ARBA00023315"/>
    </source>
</evidence>